<dbReference type="PRINTS" id="PR00723">
    <property type="entry name" value="SUBTILISIN"/>
</dbReference>
<evidence type="ECO:0000256" key="1">
    <source>
        <dbReference type="ARBA" id="ARBA00011073"/>
    </source>
</evidence>
<dbReference type="InterPro" id="IPR023828">
    <property type="entry name" value="Peptidase_S8_Ser-AS"/>
</dbReference>
<reference evidence="8 9" key="1">
    <citation type="submission" date="2020-08" db="EMBL/GenBank/DDBJ databases">
        <title>Genome public.</title>
        <authorList>
            <person name="Liu C."/>
            <person name="Sun Q."/>
        </authorList>
    </citation>
    <scope>NUCLEOTIDE SEQUENCE [LARGE SCALE GENOMIC DNA]</scope>
    <source>
        <strain evidence="8 9">BX10</strain>
    </source>
</reference>
<feature type="active site" description="Charge relay system" evidence="5">
    <location>
        <position position="133"/>
    </location>
</feature>
<dbReference type="PROSITE" id="PS51892">
    <property type="entry name" value="SUBTILASE"/>
    <property type="match status" value="1"/>
</dbReference>
<dbReference type="InterPro" id="IPR051048">
    <property type="entry name" value="Peptidase_S8/S53_subtilisin"/>
</dbReference>
<accession>A0ABR7NQC6</accession>
<dbReference type="PANTHER" id="PTHR43399:SF4">
    <property type="entry name" value="CELL WALL-ASSOCIATED PROTEASE"/>
    <property type="match status" value="1"/>
</dbReference>
<organism evidence="8 9">
    <name type="scientific">Enterocloster hominis</name>
    <name type="common">ex Liu et al. 2021</name>
    <dbReference type="NCBI Taxonomy" id="2763663"/>
    <lineage>
        <taxon>Bacteria</taxon>
        <taxon>Bacillati</taxon>
        <taxon>Bacillota</taxon>
        <taxon>Clostridia</taxon>
        <taxon>Lachnospirales</taxon>
        <taxon>Lachnospiraceae</taxon>
        <taxon>Enterocloster</taxon>
    </lineage>
</organism>
<evidence type="ECO:0000256" key="5">
    <source>
        <dbReference type="PROSITE-ProRule" id="PRU01240"/>
    </source>
</evidence>
<sequence>MYRKAGRRRPEGLKMNKWILSGGLAAFLAAGLPWTASYGAPYAPGDPSFSEQWAFYNDGTFSIEEEKNRYAVYDDPFGQPWAPGDWHFEEPELLGMLVQVERIRAAAGIDVGMADAWASYGEGKRDVVVAVIDTGVDISHEDLAGAIWVNEDEIPGNGLDDDGNGYADDVNGWNFYHNNNQIYNGSEDSHGTHGAGTIRASSGNGVGISGMIPGDRVKLMPVKALGGGDGEGNTAALIKAIRYAEDNGASICNLSLTSPTNDQALYCAIRDSSMLFVAAAGNDGKDIDRTPVYPASYELDNVISAANISCGGELHESSNYGVESVDLAAPGSYILSTTPGNTYSYMTGTSMAAPMVTGAAAMVWSHFDGIGAAEVKEILLNSVTPLDSLSGKVKTGGMLNVGAALRYDLGTLSGKAFEAGGHRPENGTAPHLEARTERTLAGLYLKVRVVDIDGDLDVLYYAPGERNAEWFREREDCQSFTVSDRDIAAFRIDQAGVYTFYARDRRGNDTAYTVRIADLREGPGVLDQ</sequence>
<evidence type="ECO:0000256" key="4">
    <source>
        <dbReference type="ARBA" id="ARBA00022825"/>
    </source>
</evidence>
<comment type="similarity">
    <text evidence="1 5 6">Belongs to the peptidase S8 family.</text>
</comment>
<evidence type="ECO:0000256" key="3">
    <source>
        <dbReference type="ARBA" id="ARBA00022801"/>
    </source>
</evidence>
<gene>
    <name evidence="8" type="ORF">H8708_03550</name>
</gene>
<evidence type="ECO:0000313" key="9">
    <source>
        <dbReference type="Proteomes" id="UP000647491"/>
    </source>
</evidence>
<evidence type="ECO:0000313" key="8">
    <source>
        <dbReference type="EMBL" id="MBC8598311.1"/>
    </source>
</evidence>
<dbReference type="Pfam" id="PF00082">
    <property type="entry name" value="Peptidase_S8"/>
    <property type="match status" value="1"/>
</dbReference>
<dbReference type="Gene3D" id="3.40.50.200">
    <property type="entry name" value="Peptidase S8/S53 domain"/>
    <property type="match status" value="1"/>
</dbReference>
<dbReference type="Proteomes" id="UP000647491">
    <property type="component" value="Unassembled WGS sequence"/>
</dbReference>
<dbReference type="InterPro" id="IPR023827">
    <property type="entry name" value="Peptidase_S8_Asp-AS"/>
</dbReference>
<dbReference type="PANTHER" id="PTHR43399">
    <property type="entry name" value="SUBTILISIN-RELATED"/>
    <property type="match status" value="1"/>
</dbReference>
<evidence type="ECO:0000256" key="6">
    <source>
        <dbReference type="RuleBase" id="RU003355"/>
    </source>
</evidence>
<dbReference type="InterPro" id="IPR036852">
    <property type="entry name" value="Peptidase_S8/S53_dom_sf"/>
</dbReference>
<dbReference type="SUPFAM" id="SSF52743">
    <property type="entry name" value="Subtilisin-like"/>
    <property type="match status" value="1"/>
</dbReference>
<dbReference type="InterPro" id="IPR000209">
    <property type="entry name" value="Peptidase_S8/S53_dom"/>
</dbReference>
<feature type="domain" description="Peptidase S8/S53" evidence="7">
    <location>
        <begin position="125"/>
        <end position="386"/>
    </location>
</feature>
<dbReference type="PROSITE" id="PS00138">
    <property type="entry name" value="SUBTILASE_SER"/>
    <property type="match status" value="1"/>
</dbReference>
<keyword evidence="3 5" id="KW-0378">Hydrolase</keyword>
<dbReference type="EMBL" id="JACRTJ010000008">
    <property type="protein sequence ID" value="MBC8598311.1"/>
    <property type="molecule type" value="Genomic_DNA"/>
</dbReference>
<protein>
    <submittedName>
        <fullName evidence="8">S8 family serine peptidase</fullName>
    </submittedName>
</protein>
<evidence type="ECO:0000256" key="2">
    <source>
        <dbReference type="ARBA" id="ARBA00022670"/>
    </source>
</evidence>
<comment type="caution">
    <text evidence="8">The sequence shown here is derived from an EMBL/GenBank/DDBJ whole genome shotgun (WGS) entry which is preliminary data.</text>
</comment>
<name>A0ABR7NQC6_9FIRM</name>
<keyword evidence="2 5" id="KW-0645">Protease</keyword>
<dbReference type="InterPro" id="IPR034204">
    <property type="entry name" value="PfSUB1-like_cat_dom"/>
</dbReference>
<feature type="active site" description="Charge relay system" evidence="5">
    <location>
        <position position="350"/>
    </location>
</feature>
<feature type="active site" description="Charge relay system" evidence="5">
    <location>
        <position position="190"/>
    </location>
</feature>
<dbReference type="InterPro" id="IPR015500">
    <property type="entry name" value="Peptidase_S8_subtilisin-rel"/>
</dbReference>
<proteinExistence type="inferred from homology"/>
<evidence type="ECO:0000259" key="7">
    <source>
        <dbReference type="Pfam" id="PF00082"/>
    </source>
</evidence>
<keyword evidence="9" id="KW-1185">Reference proteome</keyword>
<dbReference type="PROSITE" id="PS00136">
    <property type="entry name" value="SUBTILASE_ASP"/>
    <property type="match status" value="1"/>
</dbReference>
<dbReference type="CDD" id="cd07473">
    <property type="entry name" value="Peptidases_S8_Subtilisin_like"/>
    <property type="match status" value="1"/>
</dbReference>
<keyword evidence="4 5" id="KW-0720">Serine protease</keyword>